<keyword evidence="4" id="KW-1185">Reference proteome</keyword>
<dbReference type="GO" id="GO:0004467">
    <property type="term" value="F:long-chain fatty acid-CoA ligase activity"/>
    <property type="evidence" value="ECO:0007669"/>
    <property type="project" value="TreeGrafter"/>
</dbReference>
<feature type="domain" description="AMP-dependent synthetase/ligase" evidence="2">
    <location>
        <begin position="140"/>
        <end position="456"/>
    </location>
</feature>
<dbReference type="GO" id="GO:0005783">
    <property type="term" value="C:endoplasmic reticulum"/>
    <property type="evidence" value="ECO:0007669"/>
    <property type="project" value="TreeGrafter"/>
</dbReference>
<dbReference type="InterPro" id="IPR020845">
    <property type="entry name" value="AMP-binding_CS"/>
</dbReference>
<proteinExistence type="predicted"/>
<dbReference type="PANTHER" id="PTHR43272:SF3">
    <property type="entry name" value="LONG CHAIN ACYL-COA SYNTHETASE 4"/>
    <property type="match status" value="1"/>
</dbReference>
<dbReference type="PANTHER" id="PTHR43272">
    <property type="entry name" value="LONG-CHAIN-FATTY-ACID--COA LIGASE"/>
    <property type="match status" value="1"/>
</dbReference>
<dbReference type="STRING" id="307507.A0A2V0NZK1"/>
<dbReference type="EMBL" id="BDRX01000021">
    <property type="protein sequence ID" value="GBF91020.1"/>
    <property type="molecule type" value="Genomic_DNA"/>
</dbReference>
<dbReference type="Pfam" id="PF00501">
    <property type="entry name" value="AMP-binding"/>
    <property type="match status" value="2"/>
</dbReference>
<feature type="region of interest" description="Disordered" evidence="1">
    <location>
        <begin position="604"/>
        <end position="644"/>
    </location>
</feature>
<dbReference type="OrthoDB" id="1700726at2759"/>
<accession>A0A2V0NZK1</accession>
<dbReference type="InterPro" id="IPR000873">
    <property type="entry name" value="AMP-dep_synth/lig_dom"/>
</dbReference>
<dbReference type="Gene3D" id="3.40.50.12780">
    <property type="entry name" value="N-terminal domain of ligase-like"/>
    <property type="match status" value="1"/>
</dbReference>
<dbReference type="GO" id="GO:0016020">
    <property type="term" value="C:membrane"/>
    <property type="evidence" value="ECO:0007669"/>
    <property type="project" value="TreeGrafter"/>
</dbReference>
<dbReference type="Proteomes" id="UP000247498">
    <property type="component" value="Unassembled WGS sequence"/>
</dbReference>
<dbReference type="SUPFAM" id="SSF56801">
    <property type="entry name" value="Acetyl-CoA synthetase-like"/>
    <property type="match status" value="1"/>
</dbReference>
<comment type="caution">
    <text evidence="3">The sequence shown here is derived from an EMBL/GenBank/DDBJ whole genome shotgun (WGS) entry which is preliminary data.</text>
</comment>
<dbReference type="AlphaFoldDB" id="A0A2V0NZK1"/>
<dbReference type="PROSITE" id="PS00455">
    <property type="entry name" value="AMP_BINDING"/>
    <property type="match status" value="1"/>
</dbReference>
<reference evidence="3 4" key="1">
    <citation type="journal article" date="2018" name="Sci. Rep.">
        <title>Raphidocelis subcapitata (=Pseudokirchneriella subcapitata) provides an insight into genome evolution and environmental adaptations in the Sphaeropleales.</title>
        <authorList>
            <person name="Suzuki S."/>
            <person name="Yamaguchi H."/>
            <person name="Nakajima N."/>
            <person name="Kawachi M."/>
        </authorList>
    </citation>
    <scope>NUCLEOTIDE SEQUENCE [LARGE SCALE GENOMIC DNA]</scope>
    <source>
        <strain evidence="3 4">NIES-35</strain>
    </source>
</reference>
<organism evidence="3 4">
    <name type="scientific">Raphidocelis subcapitata</name>
    <dbReference type="NCBI Taxonomy" id="307507"/>
    <lineage>
        <taxon>Eukaryota</taxon>
        <taxon>Viridiplantae</taxon>
        <taxon>Chlorophyta</taxon>
        <taxon>core chlorophytes</taxon>
        <taxon>Chlorophyceae</taxon>
        <taxon>CS clade</taxon>
        <taxon>Sphaeropleales</taxon>
        <taxon>Selenastraceae</taxon>
        <taxon>Raphidocelis</taxon>
    </lineage>
</organism>
<gene>
    <name evidence="3" type="ORF">Rsub_03875</name>
</gene>
<evidence type="ECO:0000259" key="2">
    <source>
        <dbReference type="Pfam" id="PF00501"/>
    </source>
</evidence>
<feature type="compositionally biased region" description="Low complexity" evidence="1">
    <location>
        <begin position="611"/>
        <end position="644"/>
    </location>
</feature>
<feature type="domain" description="AMP-dependent synthetase/ligase" evidence="2">
    <location>
        <begin position="56"/>
        <end position="124"/>
    </location>
</feature>
<protein>
    <recommendedName>
        <fullName evidence="2">AMP-dependent synthetase/ligase domain-containing protein</fullName>
    </recommendedName>
</protein>
<evidence type="ECO:0000313" key="3">
    <source>
        <dbReference type="EMBL" id="GBF91020.1"/>
    </source>
</evidence>
<dbReference type="InParanoid" id="A0A2V0NZK1"/>
<name>A0A2V0NZK1_9CHLO</name>
<evidence type="ECO:0000313" key="4">
    <source>
        <dbReference type="Proteomes" id="UP000247498"/>
    </source>
</evidence>
<evidence type="ECO:0000256" key="1">
    <source>
        <dbReference type="SAM" id="MobiDB-lite"/>
    </source>
</evidence>
<sequence length="644" mass="67946">MSPAPRQRYPMLIEVAPGRRAARDRPAVGPTYVGAANGGAPPTMPGGETLYELFSASAEARPGARCLGHRPIAKGVAGPYEWQTFGQVRERVAGVAAGMRGLGLEAGDKVAILGVNCPDWMVAMQVGAPARRLGRVAQALAAVPSGQLAAVVHFGPDPSKADLAAASEAGARVLGFGELEAAGRGAPVEATPPAPEDLSTVMYTSGTTGNPKGVMLTHHALVSAIAACKSYLEESGETLGGDDCYFSFLPLAHVFDRLAEEFMLAQGGCIGYWQGEIPKVLADIAACRPTLFCGVPRVFDRIHAGISDGLRASWVKRFVFGFALARKKAFMQLGYRHDEASPLADLLVFNKIKQKLGGRVRLILSGAAPLSPAVQEFLAVAMCAPVLQGYGLTETCAATCIAEPFRWEANGTVGGPISGAIEVRLEAVPEMGYDPAADPPRGEVCVRGPTLFGGYYKEEGLTAECMDAEGFFHTGDIAELTGRGALRIIDRKKNIFKLSQGEYVAVEKVEGAYKGAPLMEQALVSEPRVAAHFLKLLQDKGRAERLKGFELVKAVHLVAEPFSVENGLMTPTFKFKRAPLLERFRSEIDDLYARLRSEARVAPLETEAGGKRPAAAAAAAAANGNGVGAPRARRGGAAAAAARA</sequence>
<dbReference type="InterPro" id="IPR042099">
    <property type="entry name" value="ANL_N_sf"/>
</dbReference>